<dbReference type="Pfam" id="PF13976">
    <property type="entry name" value="gag_pre-integrs"/>
    <property type="match status" value="5"/>
</dbReference>
<feature type="region of interest" description="Disordered" evidence="1">
    <location>
        <begin position="917"/>
        <end position="941"/>
    </location>
</feature>
<evidence type="ECO:0000259" key="3">
    <source>
        <dbReference type="Pfam" id="PF25597"/>
    </source>
</evidence>
<evidence type="ECO:0000259" key="2">
    <source>
        <dbReference type="Pfam" id="PF13976"/>
    </source>
</evidence>
<sequence length="1205" mass="135369">PKYNTKRPLPHGIHKPHSPLRRHINRNLSPQASNFHHKVTSAKAPKLMLLKVSRDIGYGLGPKETLTFLFDVYGNPQYALKDKGVIDSACSRHMIGNMSYLFDFEEINGGYVALGGNPKGGKITGDLSCLFAKATLDESNLWHIRLGHINFKTMNKLVKGNLVRGLPSKVFKTNHTCVACKKAKQHRASCFMRPFGCPVTILNTLDPLVKFDEKADEGFYIGYSISSKAFRVFNSRTRIVRETLHINFLENQPNIAGSGPTWLFDIDTLTKSMNYLPVTAGNQPNPSTGIQEHFDADKAREGNVQQYVLFPLWSSGSKVPQNTDDDNTFKVKVPESVVYVSPSSSAKSKKHDDETKREDKGKSHATLDESNLWHIRLGHINFKTMNKLVEGNLVRGLPSKVFENNHTCVACKKGKQHRASCKSKPDSSVSQPLQRILMTKPQNKTPYELLLGRTPSIGFMRPFGCPVTTFNTLDPLGSGPTWVFDIDTLTKYMNYRPVTVGNQPNPSADPQNTDDDTTFEVKEPESVVYVSQSSSAKSKKHDDKTKREDKGKNLVELSTGFRNLSEEFEDFTCLFAKATLDESNLWHIRLGHINLKTMNKLVKGNLVRGLPSKVFENSHTCVACKKGKQHKASYKARDGNVQQYVLFPLWYSSSKDPQNTNDDTTFEVKEPESVVYVSPSSSAKSKKHDDKTKRDDKGKSPIELSTGFRNLSEEFDDFTCLFAKATLDESNLWHIRLCHINFITMNKLVKGNLVRGLPSKVFENNHTCVACKKGKQHRASYPLSKFDEKADEGFLVGYSVSSKAFRVFNSRTRIVQETLHINFLGNQPNITGSGPTWLFDIDTHTNSMNYQPVTAGNQPNPSAGIQEHFDADKVREGNVQQYMLFPLWSSGSKDPQNTDDDTTFKVKELEYVVYVSQSSSGKSKKHDDKTKREDKGKSPVKLSTGYRNFSEEFKDFTYLFAKATLDESNLWHIRLGHINFKTMNKLVKGNLVRGLASKVFENNHTCVSYKKGKQHRASCKSNPVSSVSQPLQRVLVSKPHNKTPYELLLGRTPSIGFMRPFGYLVTILNTLDPLGKFGEKADEGFLVGYSVSSKAFRVFNSRTQIVQETLHINFLENQPNITGSGPIWLFDITTLTKSMNYRPVTAGNQPNLSADPQNTNDDTTFEVKAPESAVYVSLRSSAKSKKHDDKTKREDKGKCLVELST</sequence>
<proteinExistence type="predicted"/>
<name>A0A699HAH3_TANCI</name>
<feature type="domain" description="GAG-pre-integrase" evidence="2">
    <location>
        <begin position="572"/>
        <end position="629"/>
    </location>
</feature>
<comment type="caution">
    <text evidence="4">The sequence shown here is derived from an EMBL/GenBank/DDBJ whole genome shotgun (WGS) entry which is preliminary data.</text>
</comment>
<feature type="compositionally biased region" description="Basic and acidic residues" evidence="1">
    <location>
        <begin position="925"/>
        <end position="937"/>
    </location>
</feature>
<reference evidence="4" key="1">
    <citation type="journal article" date="2019" name="Sci. Rep.">
        <title>Draft genome of Tanacetum cinerariifolium, the natural source of mosquito coil.</title>
        <authorList>
            <person name="Yamashiro T."/>
            <person name="Shiraishi A."/>
            <person name="Satake H."/>
            <person name="Nakayama K."/>
        </authorList>
    </citation>
    <scope>NUCLEOTIDE SEQUENCE</scope>
</reference>
<evidence type="ECO:0000313" key="4">
    <source>
        <dbReference type="EMBL" id="GEX74713.1"/>
    </source>
</evidence>
<feature type="region of interest" description="Disordered" evidence="1">
    <location>
        <begin position="1178"/>
        <end position="1205"/>
    </location>
</feature>
<feature type="compositionally biased region" description="Basic and acidic residues" evidence="1">
    <location>
        <begin position="687"/>
        <end position="700"/>
    </location>
</feature>
<feature type="non-terminal residue" evidence="4">
    <location>
        <position position="1"/>
    </location>
</feature>
<feature type="region of interest" description="Disordered" evidence="1">
    <location>
        <begin position="673"/>
        <end position="703"/>
    </location>
</feature>
<dbReference type="EMBL" id="BKCJ010127458">
    <property type="protein sequence ID" value="GEX74713.1"/>
    <property type="molecule type" value="Genomic_DNA"/>
</dbReference>
<dbReference type="Pfam" id="PF25597">
    <property type="entry name" value="SH3_retrovirus"/>
    <property type="match status" value="3"/>
</dbReference>
<feature type="compositionally biased region" description="Low complexity" evidence="1">
    <location>
        <begin position="526"/>
        <end position="536"/>
    </location>
</feature>
<feature type="region of interest" description="Disordered" evidence="1">
    <location>
        <begin position="340"/>
        <end position="365"/>
    </location>
</feature>
<protein>
    <submittedName>
        <fullName evidence="4">Ribonuclease H-like domain-containing protein</fullName>
    </submittedName>
</protein>
<gene>
    <name evidence="4" type="ORF">Tci_346688</name>
</gene>
<feature type="region of interest" description="Disordered" evidence="1">
    <location>
        <begin position="497"/>
        <end position="551"/>
    </location>
</feature>
<feature type="domain" description="GAG-pre-integrase" evidence="2">
    <location>
        <begin position="128"/>
        <end position="185"/>
    </location>
</feature>
<feature type="compositionally biased region" description="Polar residues" evidence="1">
    <location>
        <begin position="500"/>
        <end position="511"/>
    </location>
</feature>
<feature type="domain" description="GAG-pre-integrase" evidence="2">
    <location>
        <begin position="719"/>
        <end position="776"/>
    </location>
</feature>
<evidence type="ECO:0000256" key="1">
    <source>
        <dbReference type="SAM" id="MobiDB-lite"/>
    </source>
</evidence>
<dbReference type="InterPro" id="IPR057670">
    <property type="entry name" value="SH3_retrovirus"/>
</dbReference>
<dbReference type="InterPro" id="IPR025724">
    <property type="entry name" value="GAG-pre-integrase_dom"/>
</dbReference>
<dbReference type="PANTHER" id="PTHR42648">
    <property type="entry name" value="TRANSPOSASE, PUTATIVE-RELATED"/>
    <property type="match status" value="1"/>
</dbReference>
<feature type="domain" description="GAG-pre-integrase" evidence="2">
    <location>
        <begin position="959"/>
        <end position="1014"/>
    </location>
</feature>
<feature type="domain" description="Retroviral polymerase SH3-like" evidence="3">
    <location>
        <begin position="1074"/>
        <end position="1118"/>
    </location>
</feature>
<organism evidence="4">
    <name type="scientific">Tanacetum cinerariifolium</name>
    <name type="common">Dalmatian daisy</name>
    <name type="synonym">Chrysanthemum cinerariifolium</name>
    <dbReference type="NCBI Taxonomy" id="118510"/>
    <lineage>
        <taxon>Eukaryota</taxon>
        <taxon>Viridiplantae</taxon>
        <taxon>Streptophyta</taxon>
        <taxon>Embryophyta</taxon>
        <taxon>Tracheophyta</taxon>
        <taxon>Spermatophyta</taxon>
        <taxon>Magnoliopsida</taxon>
        <taxon>eudicotyledons</taxon>
        <taxon>Gunneridae</taxon>
        <taxon>Pentapetalae</taxon>
        <taxon>asterids</taxon>
        <taxon>campanulids</taxon>
        <taxon>Asterales</taxon>
        <taxon>Asteraceae</taxon>
        <taxon>Asteroideae</taxon>
        <taxon>Anthemideae</taxon>
        <taxon>Anthemidinae</taxon>
        <taxon>Tanacetum</taxon>
    </lineage>
</organism>
<dbReference type="InterPro" id="IPR039537">
    <property type="entry name" value="Retrotran_Ty1/copia-like"/>
</dbReference>
<feature type="domain" description="Retroviral polymerase SH3-like" evidence="3">
    <location>
        <begin position="208"/>
        <end position="252"/>
    </location>
</feature>
<feature type="domain" description="GAG-pre-integrase" evidence="2">
    <location>
        <begin position="365"/>
        <end position="416"/>
    </location>
</feature>
<feature type="domain" description="Retroviral polymerase SH3-like" evidence="3">
    <location>
        <begin position="783"/>
        <end position="826"/>
    </location>
</feature>
<feature type="compositionally biased region" description="Basic and acidic residues" evidence="1">
    <location>
        <begin position="540"/>
        <end position="551"/>
    </location>
</feature>
<feature type="region of interest" description="Disordered" evidence="1">
    <location>
        <begin position="1"/>
        <end position="21"/>
    </location>
</feature>
<feature type="compositionally biased region" description="Low complexity" evidence="1">
    <location>
        <begin position="673"/>
        <end position="683"/>
    </location>
</feature>
<feature type="compositionally biased region" description="Basic and acidic residues" evidence="1">
    <location>
        <begin position="1186"/>
        <end position="1199"/>
    </location>
</feature>
<dbReference type="PANTHER" id="PTHR42648:SF32">
    <property type="entry name" value="RIBONUCLEASE H-LIKE DOMAIN, GAG-PRE-INTEGRASE DOMAIN PROTEIN-RELATED"/>
    <property type="match status" value="1"/>
</dbReference>
<accession>A0A699HAH3</accession>
<feature type="compositionally biased region" description="Basic and acidic residues" evidence="1">
    <location>
        <begin position="350"/>
        <end position="365"/>
    </location>
</feature>
<dbReference type="AlphaFoldDB" id="A0A699HAH3"/>